<dbReference type="PANTHER" id="PTHR33602">
    <property type="entry name" value="REGULATORY PROTEIN RECX FAMILY PROTEIN"/>
    <property type="match status" value="1"/>
</dbReference>
<dbReference type="InterPro" id="IPR053924">
    <property type="entry name" value="RecX_HTH_2nd"/>
</dbReference>
<sequence length="219" mass="25799">MSDSKFPKMLDYEQLKQQFAELDQQDQLTSSAQRPADSNDEIVDFSSEKSQYEQDRALSFDQNKTEYQRPLLTGSRLRSYAFAVLTRKEYSKVDLIEKLSLYAQNREEVLTLVDELAQENYQSDQRVAEMTLRSQIRKGKGPNRIKLALRSKHLDKTLVQEDMREIDWYEQAYQLKVKKYGTDVAKEPKLKAKQIRFLQYRGFEMDAIMKAISRKIDDD</sequence>
<protein>
    <recommendedName>
        <fullName evidence="3 5">Regulatory protein RecX</fullName>
    </recommendedName>
</protein>
<feature type="compositionally biased region" description="Basic and acidic residues" evidence="6">
    <location>
        <begin position="46"/>
        <end position="59"/>
    </location>
</feature>
<name>A0AAW8JG69_9GAMM</name>
<evidence type="ECO:0000256" key="3">
    <source>
        <dbReference type="ARBA" id="ARBA00018111"/>
    </source>
</evidence>
<proteinExistence type="inferred from homology"/>
<reference evidence="9" key="1">
    <citation type="submission" date="2023-08" db="EMBL/GenBank/DDBJ databases">
        <title>Emergence of clinically-relevant ST2 carbapenem-resistant Acinetobacter baumannii strains in hospital sewages in Zhejiang, East of China.</title>
        <authorList>
            <person name="Kaichao C."/>
            <person name="Zhang R."/>
        </authorList>
    </citation>
    <scope>NUCLEOTIDE SEQUENCE</scope>
    <source>
        <strain evidence="9">M-SY-60</strain>
    </source>
</reference>
<evidence type="ECO:0000256" key="5">
    <source>
        <dbReference type="HAMAP-Rule" id="MF_01114"/>
    </source>
</evidence>
<feature type="domain" description="RecX second three-helical" evidence="7">
    <location>
        <begin position="123"/>
        <end position="161"/>
    </location>
</feature>
<dbReference type="GO" id="GO:0005737">
    <property type="term" value="C:cytoplasm"/>
    <property type="evidence" value="ECO:0007669"/>
    <property type="project" value="UniProtKB-SubCell"/>
</dbReference>
<evidence type="ECO:0000313" key="10">
    <source>
        <dbReference type="Proteomes" id="UP001243195"/>
    </source>
</evidence>
<dbReference type="PANTHER" id="PTHR33602:SF1">
    <property type="entry name" value="REGULATORY PROTEIN RECX FAMILY PROTEIN"/>
    <property type="match status" value="1"/>
</dbReference>
<dbReference type="Pfam" id="PF21981">
    <property type="entry name" value="RecX_HTH3"/>
    <property type="match status" value="1"/>
</dbReference>
<evidence type="ECO:0000313" key="9">
    <source>
        <dbReference type="EMBL" id="MDQ9070422.1"/>
    </source>
</evidence>
<keyword evidence="4 5" id="KW-0963">Cytoplasm</keyword>
<dbReference type="Gene3D" id="1.10.10.10">
    <property type="entry name" value="Winged helix-like DNA-binding domain superfamily/Winged helix DNA-binding domain"/>
    <property type="match status" value="3"/>
</dbReference>
<comment type="similarity">
    <text evidence="2 5">Belongs to the RecX family.</text>
</comment>
<evidence type="ECO:0000256" key="6">
    <source>
        <dbReference type="SAM" id="MobiDB-lite"/>
    </source>
</evidence>
<dbReference type="EMBL" id="JAVIDA010000003">
    <property type="protein sequence ID" value="MDQ9070422.1"/>
    <property type="molecule type" value="Genomic_DNA"/>
</dbReference>
<comment type="caution">
    <text evidence="9">The sequence shown here is derived from an EMBL/GenBank/DDBJ whole genome shotgun (WGS) entry which is preliminary data.</text>
</comment>
<accession>A0AAW8JG69</accession>
<evidence type="ECO:0000259" key="7">
    <source>
        <dbReference type="Pfam" id="PF02631"/>
    </source>
</evidence>
<evidence type="ECO:0000256" key="1">
    <source>
        <dbReference type="ARBA" id="ARBA00004496"/>
    </source>
</evidence>
<dbReference type="Pfam" id="PF02631">
    <property type="entry name" value="RecX_HTH2"/>
    <property type="match status" value="1"/>
</dbReference>
<dbReference type="RefSeq" id="WP_308955041.1">
    <property type="nucleotide sequence ID" value="NZ_JASVDU010000006.1"/>
</dbReference>
<dbReference type="InterPro" id="IPR003783">
    <property type="entry name" value="Regulatory_RecX"/>
</dbReference>
<evidence type="ECO:0000256" key="2">
    <source>
        <dbReference type="ARBA" id="ARBA00009695"/>
    </source>
</evidence>
<dbReference type="Proteomes" id="UP001243195">
    <property type="component" value="Unassembled WGS sequence"/>
</dbReference>
<comment type="subcellular location">
    <subcellularLocation>
        <location evidence="1 5">Cytoplasm</location>
    </subcellularLocation>
</comment>
<dbReference type="AlphaFoldDB" id="A0AAW8JG69"/>
<feature type="domain" description="RecX third three-helical" evidence="8">
    <location>
        <begin position="166"/>
        <end position="212"/>
    </location>
</feature>
<dbReference type="InterPro" id="IPR036388">
    <property type="entry name" value="WH-like_DNA-bd_sf"/>
</dbReference>
<organism evidence="9 10">
    <name type="scientific">Acinetobacter gerneri</name>
    <dbReference type="NCBI Taxonomy" id="202952"/>
    <lineage>
        <taxon>Bacteria</taxon>
        <taxon>Pseudomonadati</taxon>
        <taxon>Pseudomonadota</taxon>
        <taxon>Gammaproteobacteria</taxon>
        <taxon>Moraxellales</taxon>
        <taxon>Moraxellaceae</taxon>
        <taxon>Acinetobacter</taxon>
    </lineage>
</organism>
<comment type="function">
    <text evidence="5">Modulates RecA activity.</text>
</comment>
<dbReference type="HAMAP" id="MF_01114">
    <property type="entry name" value="RecX"/>
    <property type="match status" value="1"/>
</dbReference>
<evidence type="ECO:0000259" key="8">
    <source>
        <dbReference type="Pfam" id="PF21981"/>
    </source>
</evidence>
<evidence type="ECO:0000256" key="4">
    <source>
        <dbReference type="ARBA" id="ARBA00022490"/>
    </source>
</evidence>
<feature type="region of interest" description="Disordered" evidence="6">
    <location>
        <begin position="23"/>
        <end position="59"/>
    </location>
</feature>
<dbReference type="InterPro" id="IPR053925">
    <property type="entry name" value="RecX_HTH_3rd"/>
</dbReference>
<dbReference type="GO" id="GO:0006282">
    <property type="term" value="P:regulation of DNA repair"/>
    <property type="evidence" value="ECO:0007669"/>
    <property type="project" value="UniProtKB-UniRule"/>
</dbReference>
<gene>
    <name evidence="5" type="primary">recX</name>
    <name evidence="9" type="ORF">RFH51_02970</name>
</gene>